<feature type="transmembrane region" description="Helical" evidence="9">
    <location>
        <begin position="257"/>
        <end position="277"/>
    </location>
</feature>
<dbReference type="GO" id="GO:0006865">
    <property type="term" value="P:amino acid transport"/>
    <property type="evidence" value="ECO:0007669"/>
    <property type="project" value="UniProtKB-KW"/>
</dbReference>
<protein>
    <submittedName>
        <fullName evidence="10">LIV-I protein H</fullName>
    </submittedName>
</protein>
<dbReference type="OrthoDB" id="9807115at2"/>
<evidence type="ECO:0000256" key="9">
    <source>
        <dbReference type="SAM" id="Phobius"/>
    </source>
</evidence>
<proteinExistence type="inferred from homology"/>
<dbReference type="EMBL" id="UFSM01000002">
    <property type="protein sequence ID" value="SUY28114.1"/>
    <property type="molecule type" value="Genomic_DNA"/>
</dbReference>
<dbReference type="PANTHER" id="PTHR11795:SF442">
    <property type="entry name" value="ABC TRANSPORTER ATP-BINDING PROTEIN"/>
    <property type="match status" value="1"/>
</dbReference>
<feature type="transmembrane region" description="Helical" evidence="9">
    <location>
        <begin position="220"/>
        <end position="250"/>
    </location>
</feature>
<evidence type="ECO:0000313" key="10">
    <source>
        <dbReference type="EMBL" id="SUY28114.1"/>
    </source>
</evidence>
<name>A0A381IL39_AMIAI</name>
<comment type="subcellular location">
    <subcellularLocation>
        <location evidence="1">Cell membrane</location>
        <topology evidence="1">Multi-pass membrane protein</topology>
    </subcellularLocation>
</comment>
<dbReference type="CDD" id="cd06582">
    <property type="entry name" value="TM_PBP1_LivH_like"/>
    <property type="match status" value="1"/>
</dbReference>
<keyword evidence="6 9" id="KW-1133">Transmembrane helix</keyword>
<reference evidence="10 11" key="1">
    <citation type="submission" date="2018-06" db="EMBL/GenBank/DDBJ databases">
        <authorList>
            <consortium name="Pathogen Informatics"/>
            <person name="Doyle S."/>
        </authorList>
    </citation>
    <scope>NUCLEOTIDE SEQUENCE [LARGE SCALE GENOMIC DNA]</scope>
    <source>
        <strain evidence="10 11">NCTC10684</strain>
    </source>
</reference>
<keyword evidence="5" id="KW-0029">Amino-acid transport</keyword>
<feature type="transmembrane region" description="Helical" evidence="9">
    <location>
        <begin position="57"/>
        <end position="81"/>
    </location>
</feature>
<comment type="similarity">
    <text evidence="8">Belongs to the binding-protein-dependent transport system permease family. LivHM subfamily.</text>
</comment>
<evidence type="ECO:0000256" key="6">
    <source>
        <dbReference type="ARBA" id="ARBA00022989"/>
    </source>
</evidence>
<dbReference type="GO" id="GO:0022857">
    <property type="term" value="F:transmembrane transporter activity"/>
    <property type="evidence" value="ECO:0007669"/>
    <property type="project" value="InterPro"/>
</dbReference>
<dbReference type="Proteomes" id="UP000254701">
    <property type="component" value="Unassembled WGS sequence"/>
</dbReference>
<dbReference type="InterPro" id="IPR052157">
    <property type="entry name" value="BCAA_transport_permease"/>
</dbReference>
<evidence type="ECO:0000313" key="11">
    <source>
        <dbReference type="Proteomes" id="UP000254701"/>
    </source>
</evidence>
<accession>A0A381IL39</accession>
<dbReference type="InterPro" id="IPR001851">
    <property type="entry name" value="ABC_transp_permease"/>
</dbReference>
<dbReference type="Pfam" id="PF02653">
    <property type="entry name" value="BPD_transp_2"/>
    <property type="match status" value="1"/>
</dbReference>
<evidence type="ECO:0000256" key="1">
    <source>
        <dbReference type="ARBA" id="ARBA00004651"/>
    </source>
</evidence>
<keyword evidence="4 9" id="KW-0812">Transmembrane</keyword>
<feature type="transmembrane region" description="Helical" evidence="9">
    <location>
        <begin position="133"/>
        <end position="159"/>
    </location>
</feature>
<dbReference type="AlphaFoldDB" id="A0A381IL39"/>
<evidence type="ECO:0000256" key="7">
    <source>
        <dbReference type="ARBA" id="ARBA00023136"/>
    </source>
</evidence>
<keyword evidence="3" id="KW-1003">Cell membrane</keyword>
<feature type="transmembrane region" description="Helical" evidence="9">
    <location>
        <begin position="6"/>
        <end position="26"/>
    </location>
</feature>
<gene>
    <name evidence="10" type="primary">livH_10</name>
    <name evidence="10" type="ORF">NCTC10684_04986</name>
</gene>
<keyword evidence="2" id="KW-0813">Transport</keyword>
<dbReference type="GO" id="GO:0005886">
    <property type="term" value="C:plasma membrane"/>
    <property type="evidence" value="ECO:0007669"/>
    <property type="project" value="UniProtKB-SubCell"/>
</dbReference>
<feature type="transmembrane region" description="Helical" evidence="9">
    <location>
        <begin position="93"/>
        <end position="113"/>
    </location>
</feature>
<sequence>MFTLVNGLTTGMAVFLVAAGLTLVFGIMRILNFAHGAFFMIGAYVASSLVGSAPRSVLALVAAAAVAALVVGVLGIVVQRFVLRRIQHVDEHYMLIATFAVMLVCVGFVKLVWGLEFLSVDPPPGIDTGVDIFGLFVPSFSLFIIGSGIVVFLALDFVIHRAWAGKMITAIARDGWMAELLGINVPAGIMAAVGGSFALAGLAGGLLLPNQTLSPALGDTFLLLAFITVVIGGLGNVRGAFIAAILLGLIDGLNTMFLPAYPGVAVYVGMVAFLLMWPNGILGESRL</sequence>
<evidence type="ECO:0000256" key="2">
    <source>
        <dbReference type="ARBA" id="ARBA00022448"/>
    </source>
</evidence>
<evidence type="ECO:0000256" key="5">
    <source>
        <dbReference type="ARBA" id="ARBA00022970"/>
    </source>
</evidence>
<dbReference type="RefSeq" id="WP_115734027.1">
    <property type="nucleotide sequence ID" value="NZ_BAAAVY010000001.1"/>
</dbReference>
<evidence type="ECO:0000256" key="4">
    <source>
        <dbReference type="ARBA" id="ARBA00022692"/>
    </source>
</evidence>
<evidence type="ECO:0000256" key="8">
    <source>
        <dbReference type="ARBA" id="ARBA00037998"/>
    </source>
</evidence>
<organism evidence="10 11">
    <name type="scientific">Aminobacter aminovorans</name>
    <name type="common">Chelatobacter heintzii</name>
    <dbReference type="NCBI Taxonomy" id="83263"/>
    <lineage>
        <taxon>Bacteria</taxon>
        <taxon>Pseudomonadati</taxon>
        <taxon>Pseudomonadota</taxon>
        <taxon>Alphaproteobacteria</taxon>
        <taxon>Hyphomicrobiales</taxon>
        <taxon>Phyllobacteriaceae</taxon>
        <taxon>Aminobacter</taxon>
    </lineage>
</organism>
<feature type="transmembrane region" description="Helical" evidence="9">
    <location>
        <begin position="33"/>
        <end position="51"/>
    </location>
</feature>
<keyword evidence="7 9" id="KW-0472">Membrane</keyword>
<feature type="transmembrane region" description="Helical" evidence="9">
    <location>
        <begin position="180"/>
        <end position="208"/>
    </location>
</feature>
<evidence type="ECO:0000256" key="3">
    <source>
        <dbReference type="ARBA" id="ARBA00022475"/>
    </source>
</evidence>
<dbReference type="PANTHER" id="PTHR11795">
    <property type="entry name" value="BRANCHED-CHAIN AMINO ACID TRANSPORT SYSTEM PERMEASE PROTEIN LIVH"/>
    <property type="match status" value="1"/>
</dbReference>